<reference evidence="9" key="1">
    <citation type="submission" date="2016-10" db="EMBL/GenBank/DDBJ databases">
        <authorList>
            <person name="Varghese N."/>
            <person name="Submissions S."/>
        </authorList>
    </citation>
    <scope>NUCLEOTIDE SEQUENCE [LARGE SCALE GENOMIC DNA]</scope>
    <source>
        <strain evidence="9">CGMCC 4.3525</strain>
    </source>
</reference>
<evidence type="ECO:0000256" key="3">
    <source>
        <dbReference type="ARBA" id="ARBA00022692"/>
    </source>
</evidence>
<dbReference type="GO" id="GO:0005886">
    <property type="term" value="C:plasma membrane"/>
    <property type="evidence" value="ECO:0007669"/>
    <property type="project" value="UniProtKB-SubCell"/>
</dbReference>
<feature type="transmembrane region" description="Helical" evidence="6">
    <location>
        <begin position="6"/>
        <end position="23"/>
    </location>
</feature>
<proteinExistence type="predicted"/>
<dbReference type="Proteomes" id="UP000199352">
    <property type="component" value="Unassembled WGS sequence"/>
</dbReference>
<dbReference type="OrthoDB" id="5243064at2"/>
<keyword evidence="4 6" id="KW-1133">Transmembrane helix</keyword>
<dbReference type="STRING" id="402600.SAMN05216188_107322"/>
<name>A0A1H9L976_9PSEU</name>
<protein>
    <submittedName>
        <fullName evidence="8">Type II secretion system (T2SS), protein F</fullName>
    </submittedName>
</protein>
<sequence>MIEPLLWGACLGVGLWAFAVWLVPPKPSLHEVLATLSAPPSPVADTSPVWRVKRRIAGIAGSFGLPTARLRADLTVVGGDVERHLVAKAIGALAGAALVSVIGLALVFRGDGLPWVTSAGAIAAFAAVGFLLPDFRVREAAQSRRSAFRHALSAYLNLVRILLAGGAGVDSALADAAEVGTGWAFHQLRQALVTAQVTRTTPWEGLERLGEDLEVRQLSDLAAAVGLAGTDGAKIRSSLASKARALRTRELTDSEGEARAATERMSLPLVLLMLGFLLFIGYPALVSVLNGL</sequence>
<dbReference type="Pfam" id="PF00482">
    <property type="entry name" value="T2SSF"/>
    <property type="match status" value="1"/>
</dbReference>
<evidence type="ECO:0000256" key="5">
    <source>
        <dbReference type="ARBA" id="ARBA00023136"/>
    </source>
</evidence>
<gene>
    <name evidence="8" type="ORF">SAMN05216188_107322</name>
</gene>
<dbReference type="PANTHER" id="PTHR35007">
    <property type="entry name" value="INTEGRAL MEMBRANE PROTEIN-RELATED"/>
    <property type="match status" value="1"/>
</dbReference>
<dbReference type="AlphaFoldDB" id="A0A1H9L976"/>
<feature type="domain" description="Type II secretion system protein GspF" evidence="7">
    <location>
        <begin position="156"/>
        <end position="283"/>
    </location>
</feature>
<evidence type="ECO:0000313" key="9">
    <source>
        <dbReference type="Proteomes" id="UP000199352"/>
    </source>
</evidence>
<feature type="transmembrane region" description="Helical" evidence="6">
    <location>
        <begin position="269"/>
        <end position="289"/>
    </location>
</feature>
<feature type="transmembrane region" description="Helical" evidence="6">
    <location>
        <begin position="114"/>
        <end position="135"/>
    </location>
</feature>
<comment type="subcellular location">
    <subcellularLocation>
        <location evidence="1">Cell membrane</location>
        <topology evidence="1">Multi-pass membrane protein</topology>
    </subcellularLocation>
</comment>
<keyword evidence="9" id="KW-1185">Reference proteome</keyword>
<dbReference type="RefSeq" id="WP_089952145.1">
    <property type="nucleotide sequence ID" value="NZ_FOFR01000007.1"/>
</dbReference>
<organism evidence="8 9">
    <name type="scientific">Lentzea xinjiangensis</name>
    <dbReference type="NCBI Taxonomy" id="402600"/>
    <lineage>
        <taxon>Bacteria</taxon>
        <taxon>Bacillati</taxon>
        <taxon>Actinomycetota</taxon>
        <taxon>Actinomycetes</taxon>
        <taxon>Pseudonocardiales</taxon>
        <taxon>Pseudonocardiaceae</taxon>
        <taxon>Lentzea</taxon>
    </lineage>
</organism>
<evidence type="ECO:0000256" key="4">
    <source>
        <dbReference type="ARBA" id="ARBA00022989"/>
    </source>
</evidence>
<keyword evidence="3 6" id="KW-0812">Transmembrane</keyword>
<evidence type="ECO:0000256" key="1">
    <source>
        <dbReference type="ARBA" id="ARBA00004651"/>
    </source>
</evidence>
<keyword evidence="2" id="KW-1003">Cell membrane</keyword>
<dbReference type="InterPro" id="IPR018076">
    <property type="entry name" value="T2SS_GspF_dom"/>
</dbReference>
<evidence type="ECO:0000313" key="8">
    <source>
        <dbReference type="EMBL" id="SER08061.1"/>
    </source>
</evidence>
<keyword evidence="5 6" id="KW-0472">Membrane</keyword>
<accession>A0A1H9L976</accession>
<evidence type="ECO:0000256" key="6">
    <source>
        <dbReference type="SAM" id="Phobius"/>
    </source>
</evidence>
<evidence type="ECO:0000256" key="2">
    <source>
        <dbReference type="ARBA" id="ARBA00022475"/>
    </source>
</evidence>
<dbReference type="PANTHER" id="PTHR35007:SF1">
    <property type="entry name" value="PILUS ASSEMBLY PROTEIN"/>
    <property type="match status" value="1"/>
</dbReference>
<dbReference type="EMBL" id="FOFR01000007">
    <property type="protein sequence ID" value="SER08061.1"/>
    <property type="molecule type" value="Genomic_DNA"/>
</dbReference>
<evidence type="ECO:0000259" key="7">
    <source>
        <dbReference type="Pfam" id="PF00482"/>
    </source>
</evidence>
<feature type="transmembrane region" description="Helical" evidence="6">
    <location>
        <begin position="89"/>
        <end position="108"/>
    </location>
</feature>